<dbReference type="AlphaFoldDB" id="A0A6B3TLN4"/>
<keyword evidence="3" id="KW-1185">Reference proteome</keyword>
<evidence type="ECO:0000256" key="1">
    <source>
        <dbReference type="SAM" id="Phobius"/>
    </source>
</evidence>
<protein>
    <submittedName>
        <fullName evidence="2">Uncharacterized protein</fullName>
    </submittedName>
</protein>
<sequence length="106" mass="12371">MKMTKNFSIALLLAFLAFTFLHNTKVLKQPHFESKAVILIGDWVEKEHPDDEKKQPFTFTYLHVLSLNILEAGILLSYIAVYFIRKDSFLIPVFHQSNYVIFPPQN</sequence>
<dbReference type="EMBL" id="JAAIUV010000003">
    <property type="protein sequence ID" value="NEX77793.1"/>
    <property type="molecule type" value="Genomic_DNA"/>
</dbReference>
<evidence type="ECO:0000313" key="2">
    <source>
        <dbReference type="EMBL" id="NEX77793.1"/>
    </source>
</evidence>
<proteinExistence type="predicted"/>
<reference evidence="2" key="1">
    <citation type="submission" date="2020-02" db="EMBL/GenBank/DDBJ databases">
        <title>Bacillus sedimentmangrovi sp. nov., isolated from sediment of the mangrove ecosystem.</title>
        <authorList>
            <person name="Liu G."/>
        </authorList>
    </citation>
    <scope>NUCLEOTIDE SEQUENCE [LARGE SCALE GENOMIC DNA]</scope>
    <source>
        <strain evidence="2">SgZ-7</strain>
    </source>
</reference>
<feature type="transmembrane region" description="Helical" evidence="1">
    <location>
        <begin position="61"/>
        <end position="84"/>
    </location>
</feature>
<evidence type="ECO:0000313" key="3">
    <source>
        <dbReference type="Proteomes" id="UP000481621"/>
    </source>
</evidence>
<keyword evidence="1" id="KW-0472">Membrane</keyword>
<keyword evidence="1" id="KW-1133">Transmembrane helix</keyword>
<comment type="caution">
    <text evidence="2">The sequence shown here is derived from an EMBL/GenBank/DDBJ whole genome shotgun (WGS) entry which is preliminary data.</text>
</comment>
<dbReference type="Proteomes" id="UP000481621">
    <property type="component" value="Unassembled WGS sequence"/>
</dbReference>
<organism evidence="2 3">
    <name type="scientific">Neobacillus thermocopriae</name>
    <dbReference type="NCBI Taxonomy" id="1215031"/>
    <lineage>
        <taxon>Bacteria</taxon>
        <taxon>Bacillati</taxon>
        <taxon>Bacillota</taxon>
        <taxon>Bacilli</taxon>
        <taxon>Bacillales</taxon>
        <taxon>Bacillaceae</taxon>
        <taxon>Neobacillus</taxon>
    </lineage>
</organism>
<name>A0A6B3TLN4_9BACI</name>
<gene>
    <name evidence="2" type="ORF">G4Z05_02680</name>
</gene>
<accession>A0A6B3TLN4</accession>
<keyword evidence="1" id="KW-0812">Transmembrane</keyword>
<dbReference type="RefSeq" id="WP_163250349.1">
    <property type="nucleotide sequence ID" value="NZ_JAAIUV010000003.1"/>
</dbReference>